<feature type="region of interest" description="Disordered" evidence="2">
    <location>
        <begin position="405"/>
        <end position="426"/>
    </location>
</feature>
<keyword evidence="4" id="KW-1185">Reference proteome</keyword>
<evidence type="ECO:0000256" key="1">
    <source>
        <dbReference type="SAM" id="Coils"/>
    </source>
</evidence>
<dbReference type="InterPro" id="IPR044194">
    <property type="entry name" value="BLISTER"/>
</dbReference>
<feature type="compositionally biased region" description="Polar residues" evidence="2">
    <location>
        <begin position="44"/>
        <end position="59"/>
    </location>
</feature>
<gene>
    <name evidence="3" type="ORF">OPV22_031953</name>
</gene>
<evidence type="ECO:0000313" key="3">
    <source>
        <dbReference type="EMBL" id="KAJ8459027.1"/>
    </source>
</evidence>
<comment type="caution">
    <text evidence="3">The sequence shown here is derived from an EMBL/GenBank/DDBJ whole genome shotgun (WGS) entry which is preliminary data.</text>
</comment>
<reference evidence="3 4" key="1">
    <citation type="submission" date="2022-12" db="EMBL/GenBank/DDBJ databases">
        <title>Chromosome-scale assembly of the Ensete ventricosum genome.</title>
        <authorList>
            <person name="Dussert Y."/>
            <person name="Stocks J."/>
            <person name="Wendawek A."/>
            <person name="Woldeyes F."/>
            <person name="Nichols R.A."/>
            <person name="Borrell J.S."/>
        </authorList>
    </citation>
    <scope>NUCLEOTIDE SEQUENCE [LARGE SCALE GENOMIC DNA]</scope>
    <source>
        <strain evidence="4">cv. Maze</strain>
        <tissue evidence="3">Seeds</tissue>
    </source>
</reference>
<feature type="compositionally biased region" description="Polar residues" evidence="2">
    <location>
        <begin position="1"/>
        <end position="15"/>
    </location>
</feature>
<evidence type="ECO:0000313" key="4">
    <source>
        <dbReference type="Proteomes" id="UP001222027"/>
    </source>
</evidence>
<evidence type="ECO:0008006" key="5">
    <source>
        <dbReference type="Google" id="ProtNLM"/>
    </source>
</evidence>
<feature type="region of interest" description="Disordered" evidence="2">
    <location>
        <begin position="1"/>
        <end position="104"/>
    </location>
</feature>
<evidence type="ECO:0000256" key="2">
    <source>
        <dbReference type="SAM" id="MobiDB-lite"/>
    </source>
</evidence>
<dbReference type="EMBL" id="JAQQAF010000009">
    <property type="protein sequence ID" value="KAJ8459027.1"/>
    <property type="molecule type" value="Genomic_DNA"/>
</dbReference>
<keyword evidence="1" id="KW-0175">Coiled coil</keyword>
<feature type="compositionally biased region" description="Polar residues" evidence="2">
    <location>
        <begin position="615"/>
        <end position="627"/>
    </location>
</feature>
<dbReference type="GO" id="GO:0040008">
    <property type="term" value="P:regulation of growth"/>
    <property type="evidence" value="ECO:0007669"/>
    <property type="project" value="InterPro"/>
</dbReference>
<dbReference type="PANTHER" id="PTHR47490:SF2">
    <property type="entry name" value="PROTEIN BLISTER"/>
    <property type="match status" value="1"/>
</dbReference>
<proteinExistence type="predicted"/>
<feature type="compositionally biased region" description="Low complexity" evidence="2">
    <location>
        <begin position="90"/>
        <end position="101"/>
    </location>
</feature>
<name>A0AAV8PV90_ENSVE</name>
<feature type="compositionally biased region" description="Basic and acidic residues" evidence="2">
    <location>
        <begin position="18"/>
        <end position="31"/>
    </location>
</feature>
<dbReference type="AlphaFoldDB" id="A0AAV8PV90"/>
<accession>A0AAV8PV90</accession>
<protein>
    <recommendedName>
        <fullName evidence="5">BZIP domain-containing protein</fullName>
    </recommendedName>
</protein>
<organism evidence="3 4">
    <name type="scientific">Ensete ventricosum</name>
    <name type="common">Abyssinian banana</name>
    <name type="synonym">Musa ensete</name>
    <dbReference type="NCBI Taxonomy" id="4639"/>
    <lineage>
        <taxon>Eukaryota</taxon>
        <taxon>Viridiplantae</taxon>
        <taxon>Streptophyta</taxon>
        <taxon>Embryophyta</taxon>
        <taxon>Tracheophyta</taxon>
        <taxon>Spermatophyta</taxon>
        <taxon>Magnoliopsida</taxon>
        <taxon>Liliopsida</taxon>
        <taxon>Zingiberales</taxon>
        <taxon>Musaceae</taxon>
        <taxon>Ensete</taxon>
    </lineage>
</organism>
<feature type="coiled-coil region" evidence="1">
    <location>
        <begin position="691"/>
        <end position="746"/>
    </location>
</feature>
<dbReference type="PANTHER" id="PTHR47490">
    <property type="entry name" value="PROTEIN BLISTER"/>
    <property type="match status" value="1"/>
</dbReference>
<feature type="region of interest" description="Disordered" evidence="2">
    <location>
        <begin position="604"/>
        <end position="633"/>
    </location>
</feature>
<feature type="compositionally biased region" description="Basic and acidic residues" evidence="2">
    <location>
        <begin position="414"/>
        <end position="426"/>
    </location>
</feature>
<dbReference type="Proteomes" id="UP001222027">
    <property type="component" value="Unassembled WGS sequence"/>
</dbReference>
<sequence length="801" mass="88585">MASAKVMSNSVASSRKQGHLELGKKKLEEFRKKKAAKQVVSAGHLQSTDVDQYENSSKSSQHKEDDSSGRGGTNAVKTSGVVMSYEDKAVNSSQNSNVDSSTKMPVNSNAWNYNSHISSHGNSEQEAVTDKVLRLPDSSTSSESANGYYDHWREKNELSGNEESKVGSADGFKADQHIAFDPDITEPYIDGNIHSPGFHLHNIESDDFANRVSSTSHMHDMDASGAYNWSTLPEKSESLSATHTLGYLSASTKIYDAEKPFQISNIDNHGTVSAGGRIADAISRRFNVDNSTWHAPESFSAGFSSGFGRSSGETFPVTNYGTTFGRSRPSFLDSLGVPRVSSISNISHGGPDSIVTPVSFDNSKFQNTEAQLSASLQQPSADNSMEQSLRLTALDSTREKQSSFIPTGFFDEEQQPKQRATDQDIQRDHEFPSLKKDEDFASLEQHIEDLTKEKFSLQRALQTAQTLAESLAAENSSLTDSFNQQGKVVNQLKSDMERLQEEIKAQMLAFESVKLEYTNAQLECNAADERAKLLASEVISLEEKALRLRSNELKLEKQMENLNSEITSFKRKVSVLEKERQDLQSTVDALQEEKKMLQSMLRKASADGNTKRTMEVSSIKQDASTSTDDLDVKDNENNAQGSMINSGINAMQDVGPSAALSSVTSSFLLDDRRMDLPDACIDLPQDQLRMIENIKALISELAVEKEELVQALRIESSNCSKLKDLNKDLSQKLEVQTQRLELLTSQRMANENVLAKPIDMHSTHDTMEYADEGDEVVERVLGWIMKLFPGGPAKRRTSKLL</sequence>